<dbReference type="InterPro" id="IPR035105">
    <property type="entry name" value="Deoxycytidylate_deaminase_dom"/>
</dbReference>
<evidence type="ECO:0000256" key="2">
    <source>
        <dbReference type="ARBA" id="ARBA00006576"/>
    </source>
</evidence>
<dbReference type="PROSITE" id="PS51747">
    <property type="entry name" value="CYT_DCMP_DEAMINASES_2"/>
    <property type="match status" value="1"/>
</dbReference>
<dbReference type="PANTHER" id="PTHR11086">
    <property type="entry name" value="DEOXYCYTIDYLATE DEAMINASE-RELATED"/>
    <property type="match status" value="1"/>
</dbReference>
<evidence type="ECO:0000313" key="10">
    <source>
        <dbReference type="Proteomes" id="UP000198896"/>
    </source>
</evidence>
<dbReference type="RefSeq" id="WP_093913761.1">
    <property type="nucleotide sequence ID" value="NZ_FONL01000011.1"/>
</dbReference>
<evidence type="ECO:0000256" key="5">
    <source>
        <dbReference type="ARBA" id="ARBA00022833"/>
    </source>
</evidence>
<feature type="active site" description="Proton donor" evidence="6">
    <location>
        <position position="85"/>
    </location>
</feature>
<evidence type="ECO:0000256" key="6">
    <source>
        <dbReference type="PIRSR" id="PIRSR006019-1"/>
    </source>
</evidence>
<dbReference type="Pfam" id="PF00383">
    <property type="entry name" value="dCMP_cyt_deam_1"/>
    <property type="match status" value="1"/>
</dbReference>
<evidence type="ECO:0000313" key="9">
    <source>
        <dbReference type="EMBL" id="SFE63293.1"/>
    </source>
</evidence>
<dbReference type="OrthoDB" id="9788517at2"/>
<accession>A0A1I2C624</accession>
<dbReference type="PROSITE" id="PS00903">
    <property type="entry name" value="CYT_DCMP_DEAMINASES_1"/>
    <property type="match status" value="1"/>
</dbReference>
<dbReference type="CDD" id="cd01286">
    <property type="entry name" value="deoxycytidylate_deaminase"/>
    <property type="match status" value="1"/>
</dbReference>
<evidence type="ECO:0000259" key="8">
    <source>
        <dbReference type="PROSITE" id="PS51747"/>
    </source>
</evidence>
<dbReference type="SUPFAM" id="SSF53927">
    <property type="entry name" value="Cytidine deaminase-like"/>
    <property type="match status" value="1"/>
</dbReference>
<feature type="binding site" evidence="7">
    <location>
        <position position="114"/>
    </location>
    <ligand>
        <name>Zn(2+)</name>
        <dbReference type="ChEBI" id="CHEBI:29105"/>
        <note>catalytic</note>
    </ligand>
</feature>
<keyword evidence="3 7" id="KW-0479">Metal-binding</keyword>
<keyword evidence="10" id="KW-1185">Reference proteome</keyword>
<dbReference type="InterPro" id="IPR016473">
    <property type="entry name" value="dCMP_deaminase"/>
</dbReference>
<feature type="binding site" evidence="7">
    <location>
        <position position="111"/>
    </location>
    <ligand>
        <name>Zn(2+)</name>
        <dbReference type="ChEBI" id="CHEBI:29105"/>
        <note>catalytic</note>
    </ligand>
</feature>
<keyword evidence="5 7" id="KW-0862">Zinc</keyword>
<name>A0A1I2C624_9FIRM</name>
<dbReference type="AlphaFoldDB" id="A0A1I2C624"/>
<dbReference type="PIRSF" id="PIRSF006019">
    <property type="entry name" value="dCMP_deaminase"/>
    <property type="match status" value="1"/>
</dbReference>
<organism evidence="9 10">
    <name type="scientific">Succiniclasticum ruminis DSM 9236</name>
    <dbReference type="NCBI Taxonomy" id="1123323"/>
    <lineage>
        <taxon>Bacteria</taxon>
        <taxon>Bacillati</taxon>
        <taxon>Bacillota</taxon>
        <taxon>Negativicutes</taxon>
        <taxon>Acidaminococcales</taxon>
        <taxon>Acidaminococcaceae</taxon>
        <taxon>Succiniclasticum</taxon>
    </lineage>
</organism>
<dbReference type="GO" id="GO:0005737">
    <property type="term" value="C:cytoplasm"/>
    <property type="evidence" value="ECO:0007669"/>
    <property type="project" value="TreeGrafter"/>
</dbReference>
<dbReference type="GO" id="GO:0008270">
    <property type="term" value="F:zinc ion binding"/>
    <property type="evidence" value="ECO:0007669"/>
    <property type="project" value="InterPro"/>
</dbReference>
<feature type="domain" description="CMP/dCMP-type deaminase" evidence="8">
    <location>
        <begin position="10"/>
        <end position="149"/>
    </location>
</feature>
<dbReference type="InterPro" id="IPR016193">
    <property type="entry name" value="Cytidine_deaminase-like"/>
</dbReference>
<protein>
    <submittedName>
        <fullName evidence="9">dCMP deaminase</fullName>
    </submittedName>
</protein>
<reference evidence="9 10" key="1">
    <citation type="submission" date="2016-10" db="EMBL/GenBank/DDBJ databases">
        <authorList>
            <person name="de Groot N.N."/>
        </authorList>
    </citation>
    <scope>NUCLEOTIDE SEQUENCE [LARGE SCALE GENOMIC DNA]</scope>
    <source>
        <strain evidence="9 10">DSM 9236</strain>
    </source>
</reference>
<feature type="binding site" evidence="7">
    <location>
        <position position="83"/>
    </location>
    <ligand>
        <name>Zn(2+)</name>
        <dbReference type="ChEBI" id="CHEBI:29105"/>
        <note>catalytic</note>
    </ligand>
</feature>
<dbReference type="GO" id="GO:0006220">
    <property type="term" value="P:pyrimidine nucleotide metabolic process"/>
    <property type="evidence" value="ECO:0007669"/>
    <property type="project" value="InterPro"/>
</dbReference>
<proteinExistence type="inferred from homology"/>
<evidence type="ECO:0000256" key="3">
    <source>
        <dbReference type="ARBA" id="ARBA00022723"/>
    </source>
</evidence>
<dbReference type="GO" id="GO:0004132">
    <property type="term" value="F:dCMP deaminase activity"/>
    <property type="evidence" value="ECO:0007669"/>
    <property type="project" value="InterPro"/>
</dbReference>
<dbReference type="EMBL" id="FONL01000011">
    <property type="protein sequence ID" value="SFE63293.1"/>
    <property type="molecule type" value="Genomic_DNA"/>
</dbReference>
<dbReference type="InterPro" id="IPR016192">
    <property type="entry name" value="APOBEC/CMP_deaminase_Zn-bd"/>
</dbReference>
<dbReference type="Gene3D" id="3.40.140.10">
    <property type="entry name" value="Cytidine Deaminase, domain 2"/>
    <property type="match status" value="1"/>
</dbReference>
<sequence length="156" mass="17029">MSNKSEARPDWDHYFMEIAQVVSKRSTCLRRSVGAVIVKNKQILATGYNGTPKGMPHCGEVGCLREQLHVPSGKNHELCRGIHAEQNAVVQAAVHGVSVEGGTLYCTNQPCVVCTKILINAGIERIVFKDPYPDKLAEDMLAGSGIRVEVLDAEQK</sequence>
<comment type="similarity">
    <text evidence="2">Belongs to the cytidine and deoxycytidylate deaminase family.</text>
</comment>
<dbReference type="STRING" id="1123323.SAMN05216245_11118"/>
<gene>
    <name evidence="9" type="ORF">SAMN05216245_11118</name>
</gene>
<dbReference type="PANTHER" id="PTHR11086:SF18">
    <property type="entry name" value="DEOXYCYTIDYLATE DEAMINASE"/>
    <property type="match status" value="1"/>
</dbReference>
<dbReference type="InterPro" id="IPR015517">
    <property type="entry name" value="dCMP_deaminase-rel"/>
</dbReference>
<comment type="cofactor">
    <cofactor evidence="1 7">
        <name>Zn(2+)</name>
        <dbReference type="ChEBI" id="CHEBI:29105"/>
    </cofactor>
</comment>
<keyword evidence="4" id="KW-0378">Hydrolase</keyword>
<evidence type="ECO:0000256" key="1">
    <source>
        <dbReference type="ARBA" id="ARBA00001947"/>
    </source>
</evidence>
<dbReference type="Proteomes" id="UP000198896">
    <property type="component" value="Unassembled WGS sequence"/>
</dbReference>
<dbReference type="InterPro" id="IPR002125">
    <property type="entry name" value="CMP_dCMP_dom"/>
</dbReference>
<evidence type="ECO:0000256" key="7">
    <source>
        <dbReference type="PIRSR" id="PIRSR006019-2"/>
    </source>
</evidence>
<evidence type="ECO:0000256" key="4">
    <source>
        <dbReference type="ARBA" id="ARBA00022801"/>
    </source>
</evidence>